<gene>
    <name evidence="1" type="ORF">CDAR_176911</name>
</gene>
<keyword evidence="2" id="KW-1185">Reference proteome</keyword>
<dbReference type="EMBL" id="BPLQ01006103">
    <property type="protein sequence ID" value="GIY20122.1"/>
    <property type="molecule type" value="Genomic_DNA"/>
</dbReference>
<evidence type="ECO:0000313" key="2">
    <source>
        <dbReference type="Proteomes" id="UP001054837"/>
    </source>
</evidence>
<evidence type="ECO:0000313" key="1">
    <source>
        <dbReference type="EMBL" id="GIY20122.1"/>
    </source>
</evidence>
<accession>A0AAV4RFM7</accession>
<dbReference type="AlphaFoldDB" id="A0AAV4RFM7"/>
<organism evidence="1 2">
    <name type="scientific">Caerostris darwini</name>
    <dbReference type="NCBI Taxonomy" id="1538125"/>
    <lineage>
        <taxon>Eukaryota</taxon>
        <taxon>Metazoa</taxon>
        <taxon>Ecdysozoa</taxon>
        <taxon>Arthropoda</taxon>
        <taxon>Chelicerata</taxon>
        <taxon>Arachnida</taxon>
        <taxon>Araneae</taxon>
        <taxon>Araneomorphae</taxon>
        <taxon>Entelegynae</taxon>
        <taxon>Araneoidea</taxon>
        <taxon>Araneidae</taxon>
        <taxon>Caerostris</taxon>
    </lineage>
</organism>
<reference evidence="1 2" key="1">
    <citation type="submission" date="2021-06" db="EMBL/GenBank/DDBJ databases">
        <title>Caerostris darwini draft genome.</title>
        <authorList>
            <person name="Kono N."/>
            <person name="Arakawa K."/>
        </authorList>
    </citation>
    <scope>NUCLEOTIDE SEQUENCE [LARGE SCALE GENOMIC DNA]</scope>
</reference>
<name>A0AAV4RFM7_9ARAC</name>
<dbReference type="Proteomes" id="UP001054837">
    <property type="component" value="Unassembled WGS sequence"/>
</dbReference>
<proteinExistence type="predicted"/>
<sequence length="109" mass="12842">MKHAIHNRVNTISSYLFLKAISLVGQVRDLFLEHTIQKNFTIIPKFSTELFRFYYILHGFFQQCCSGSKSIGRSRKQLMGRFKFFNTSSFKVVGATRIRRFLQIIHGYK</sequence>
<protein>
    <submittedName>
        <fullName evidence="1">Uncharacterized protein</fullName>
    </submittedName>
</protein>
<comment type="caution">
    <text evidence="1">The sequence shown here is derived from an EMBL/GenBank/DDBJ whole genome shotgun (WGS) entry which is preliminary data.</text>
</comment>